<name>A0ABU9W4V8_9MICO</name>
<dbReference type="Proteomes" id="UP001425155">
    <property type="component" value="Unassembled WGS sequence"/>
</dbReference>
<dbReference type="RefSeq" id="WP_342113859.1">
    <property type="nucleotide sequence ID" value="NZ_JBCAUN010000002.1"/>
</dbReference>
<feature type="region of interest" description="Disordered" evidence="1">
    <location>
        <begin position="67"/>
        <end position="147"/>
    </location>
</feature>
<gene>
    <name evidence="2" type="ORF">WJX64_10695</name>
</gene>
<feature type="compositionally biased region" description="Low complexity" evidence="1">
    <location>
        <begin position="117"/>
        <end position="133"/>
    </location>
</feature>
<comment type="caution">
    <text evidence="2">The sequence shown here is derived from an EMBL/GenBank/DDBJ whole genome shotgun (WGS) entry which is preliminary data.</text>
</comment>
<evidence type="ECO:0000256" key="1">
    <source>
        <dbReference type="SAM" id="MobiDB-lite"/>
    </source>
</evidence>
<accession>A0ABU9W4V8</accession>
<dbReference type="EMBL" id="JBCLVG010000002">
    <property type="protein sequence ID" value="MEN1947016.1"/>
    <property type="molecule type" value="Genomic_DNA"/>
</dbReference>
<keyword evidence="3" id="KW-1185">Reference proteome</keyword>
<organism evidence="2 3">
    <name type="scientific">Leifsonia stereocauli</name>
    <dbReference type="NCBI Taxonomy" id="3134136"/>
    <lineage>
        <taxon>Bacteria</taxon>
        <taxon>Bacillati</taxon>
        <taxon>Actinomycetota</taxon>
        <taxon>Actinomycetes</taxon>
        <taxon>Micrococcales</taxon>
        <taxon>Microbacteriaceae</taxon>
        <taxon>Leifsonia</taxon>
    </lineage>
</organism>
<feature type="compositionally biased region" description="Low complexity" evidence="1">
    <location>
        <begin position="82"/>
        <end position="101"/>
    </location>
</feature>
<evidence type="ECO:0000313" key="3">
    <source>
        <dbReference type="Proteomes" id="UP001425155"/>
    </source>
</evidence>
<proteinExistence type="predicted"/>
<protein>
    <submittedName>
        <fullName evidence="2">YtxH domain-containing protein</fullName>
    </submittedName>
</protein>
<reference evidence="2 3" key="1">
    <citation type="submission" date="2024-03" db="EMBL/GenBank/DDBJ databases">
        <title>YIM 134122 draft genome.</title>
        <authorList>
            <person name="Zuo S."/>
            <person name="Xiong L."/>
        </authorList>
    </citation>
    <scope>NUCLEOTIDE SEQUENCE [LARGE SCALE GENOMIC DNA]</scope>
    <source>
        <strain evidence="2 3">YIM 134122</strain>
    </source>
</reference>
<evidence type="ECO:0000313" key="2">
    <source>
        <dbReference type="EMBL" id="MEN1947016.1"/>
    </source>
</evidence>
<sequence>MTGIAVGYVLGARAGRLRYEQIKSAAESVWNTPAVQSGVDTAKDFAFARVGDVSDSVLDGVKKLISAATNSKPKHAPTRSYSTPARPATATGSTATAPAASVHHTESYTVAEPVDQPAAKKAAARKPAAAKAPSGQARKKPSSSESE</sequence>